<organism evidence="9 10">
    <name type="scientific">Kouleothrix aurantiaca</name>
    <dbReference type="NCBI Taxonomy" id="186479"/>
    <lineage>
        <taxon>Bacteria</taxon>
        <taxon>Bacillati</taxon>
        <taxon>Chloroflexota</taxon>
        <taxon>Chloroflexia</taxon>
        <taxon>Chloroflexales</taxon>
        <taxon>Roseiflexineae</taxon>
        <taxon>Roseiflexaceae</taxon>
        <taxon>Kouleothrix</taxon>
    </lineage>
</organism>
<dbReference type="PANTHER" id="PTHR30193:SF37">
    <property type="entry name" value="INNER MEMBRANE ABC TRANSPORTER PERMEASE PROTEIN YCJO"/>
    <property type="match status" value="1"/>
</dbReference>
<evidence type="ECO:0000313" key="9">
    <source>
        <dbReference type="EMBL" id="KPV50642.1"/>
    </source>
</evidence>
<feature type="transmembrane region" description="Helical" evidence="7">
    <location>
        <begin position="71"/>
        <end position="97"/>
    </location>
</feature>
<feature type="domain" description="ABC transmembrane type-1" evidence="8">
    <location>
        <begin position="72"/>
        <end position="260"/>
    </location>
</feature>
<evidence type="ECO:0000256" key="4">
    <source>
        <dbReference type="ARBA" id="ARBA00022692"/>
    </source>
</evidence>
<dbReference type="InterPro" id="IPR051393">
    <property type="entry name" value="ABC_transporter_permease"/>
</dbReference>
<keyword evidence="5 7" id="KW-1133">Transmembrane helix</keyword>
<dbReference type="Pfam" id="PF00528">
    <property type="entry name" value="BPD_transp_1"/>
    <property type="match status" value="1"/>
</dbReference>
<evidence type="ECO:0000313" key="10">
    <source>
        <dbReference type="Proteomes" id="UP000050509"/>
    </source>
</evidence>
<name>A0A0P9D620_9CHLR</name>
<comment type="subcellular location">
    <subcellularLocation>
        <location evidence="1 7">Cell membrane</location>
        <topology evidence="1 7">Multi-pass membrane protein</topology>
    </subcellularLocation>
</comment>
<comment type="similarity">
    <text evidence="7">Belongs to the binding-protein-dependent transport system permease family.</text>
</comment>
<dbReference type="AlphaFoldDB" id="A0A0P9D620"/>
<gene>
    <name evidence="9" type="ORF">SE17_25735</name>
</gene>
<evidence type="ECO:0000259" key="8">
    <source>
        <dbReference type="PROSITE" id="PS50928"/>
    </source>
</evidence>
<evidence type="ECO:0000256" key="2">
    <source>
        <dbReference type="ARBA" id="ARBA00022448"/>
    </source>
</evidence>
<feature type="non-terminal residue" evidence="9">
    <location>
        <position position="260"/>
    </location>
</feature>
<keyword evidence="10" id="KW-1185">Reference proteome</keyword>
<evidence type="ECO:0000256" key="1">
    <source>
        <dbReference type="ARBA" id="ARBA00004651"/>
    </source>
</evidence>
<dbReference type="InterPro" id="IPR000515">
    <property type="entry name" value="MetI-like"/>
</dbReference>
<protein>
    <recommendedName>
        <fullName evidence="8">ABC transmembrane type-1 domain-containing protein</fullName>
    </recommendedName>
</protein>
<keyword evidence="4 7" id="KW-0812">Transmembrane</keyword>
<dbReference type="PROSITE" id="PS50928">
    <property type="entry name" value="ABC_TM1"/>
    <property type="match status" value="1"/>
</dbReference>
<dbReference type="Gene3D" id="1.10.3720.10">
    <property type="entry name" value="MetI-like"/>
    <property type="match status" value="1"/>
</dbReference>
<evidence type="ECO:0000256" key="5">
    <source>
        <dbReference type="ARBA" id="ARBA00022989"/>
    </source>
</evidence>
<dbReference type="GO" id="GO:0005886">
    <property type="term" value="C:plasma membrane"/>
    <property type="evidence" value="ECO:0007669"/>
    <property type="project" value="UniProtKB-SubCell"/>
</dbReference>
<sequence length="260" mass="28287">MQAGINPLGRERLWLLVLLAPTLVGLLFGALGSVLATTVISFLKWDLIAPPSWAGLSNYTNLLSDTLFRKALGVTFAFSAMYVPGTVVISLLVALLLNRRLRAVPLFRTLFFLPTVSSAVAVGLVWSWIYGRDRGLLNALIEGAGGSGVNWLGAQNALYAVVIVNIWGAIGTGMIIFLAGLQAIPRDYYDAASIDGATGWQQFWRVTVPLITPSIFFQLIITTINSFQAFEYVYILTRGANGASNTPTLVFSIYRNGFNF</sequence>
<dbReference type="Proteomes" id="UP000050509">
    <property type="component" value="Unassembled WGS sequence"/>
</dbReference>
<dbReference type="SUPFAM" id="SSF161098">
    <property type="entry name" value="MetI-like"/>
    <property type="match status" value="1"/>
</dbReference>
<evidence type="ECO:0000256" key="7">
    <source>
        <dbReference type="RuleBase" id="RU363032"/>
    </source>
</evidence>
<accession>A0A0P9D620</accession>
<reference evidence="9 10" key="1">
    <citation type="submission" date="2015-09" db="EMBL/GenBank/DDBJ databases">
        <title>Draft genome sequence of Kouleothrix aurantiaca JCM 19913.</title>
        <authorList>
            <person name="Hemp J."/>
        </authorList>
    </citation>
    <scope>NUCLEOTIDE SEQUENCE [LARGE SCALE GENOMIC DNA]</scope>
    <source>
        <strain evidence="9 10">COM-B</strain>
    </source>
</reference>
<dbReference type="CDD" id="cd06261">
    <property type="entry name" value="TM_PBP2"/>
    <property type="match status" value="1"/>
</dbReference>
<feature type="transmembrane region" description="Helical" evidence="7">
    <location>
        <begin position="157"/>
        <end position="179"/>
    </location>
</feature>
<dbReference type="GO" id="GO:0055085">
    <property type="term" value="P:transmembrane transport"/>
    <property type="evidence" value="ECO:0007669"/>
    <property type="project" value="InterPro"/>
</dbReference>
<keyword evidence="3" id="KW-1003">Cell membrane</keyword>
<dbReference type="EMBL" id="LJCR01001286">
    <property type="protein sequence ID" value="KPV50642.1"/>
    <property type="molecule type" value="Genomic_DNA"/>
</dbReference>
<evidence type="ECO:0000256" key="3">
    <source>
        <dbReference type="ARBA" id="ARBA00022475"/>
    </source>
</evidence>
<keyword evidence="6 7" id="KW-0472">Membrane</keyword>
<proteinExistence type="inferred from homology"/>
<keyword evidence="2 7" id="KW-0813">Transport</keyword>
<comment type="caution">
    <text evidence="9">The sequence shown here is derived from an EMBL/GenBank/DDBJ whole genome shotgun (WGS) entry which is preliminary data.</text>
</comment>
<dbReference type="PANTHER" id="PTHR30193">
    <property type="entry name" value="ABC TRANSPORTER PERMEASE PROTEIN"/>
    <property type="match status" value="1"/>
</dbReference>
<feature type="transmembrane region" description="Helical" evidence="7">
    <location>
        <begin position="109"/>
        <end position="129"/>
    </location>
</feature>
<evidence type="ECO:0000256" key="6">
    <source>
        <dbReference type="ARBA" id="ARBA00023136"/>
    </source>
</evidence>
<dbReference type="InterPro" id="IPR035906">
    <property type="entry name" value="MetI-like_sf"/>
</dbReference>